<evidence type="ECO:0000313" key="7">
    <source>
        <dbReference type="Proteomes" id="UP000275749"/>
    </source>
</evidence>
<dbReference type="InterPro" id="IPR002509">
    <property type="entry name" value="NODB_dom"/>
</dbReference>
<dbReference type="PANTHER" id="PTHR10587">
    <property type="entry name" value="GLYCOSYL TRANSFERASE-RELATED"/>
    <property type="match status" value="1"/>
</dbReference>
<feature type="domain" description="NodB homology" evidence="5">
    <location>
        <begin position="81"/>
        <end position="253"/>
    </location>
</feature>
<dbReference type="PANTHER" id="PTHR10587:SF133">
    <property type="entry name" value="CHITIN DEACETYLASE 1-RELATED"/>
    <property type="match status" value="1"/>
</dbReference>
<dbReference type="PROSITE" id="PS51257">
    <property type="entry name" value="PROKAR_LIPOPROTEIN"/>
    <property type="match status" value="1"/>
</dbReference>
<evidence type="ECO:0000256" key="3">
    <source>
        <dbReference type="SAM" id="MobiDB-lite"/>
    </source>
</evidence>
<sequence>MPSSRLTPCLLLPLLTVLSGCISHPPATSSNALARPASATQDGAIPAPRPGAPIRATSPATVGTPARVASPAPRTDCHKARYIALTFDDGPGPLTAGILDALKAAKAHATFFVMGPRVQAHPAIMRRARELGMEIGNHSWTHADLARMGQAPATRELTRTSNAIRRASGQGPFSVRPPYGSFVQATPHTGLPFVLWDVDTEDWKNHSSAVTTQRALAGAHPGAIILMHDIHPSTARALPGLLKALQGRGYTLVTVPELLGPMSAKKA</sequence>
<name>A0A3N1ZYT9_9ACTN</name>
<dbReference type="InterPro" id="IPR011330">
    <property type="entry name" value="Glyco_hydro/deAcase_b/a-brl"/>
</dbReference>
<dbReference type="GO" id="GO:0016810">
    <property type="term" value="F:hydrolase activity, acting on carbon-nitrogen (but not peptide) bonds"/>
    <property type="evidence" value="ECO:0007669"/>
    <property type="project" value="InterPro"/>
</dbReference>
<dbReference type="PROSITE" id="PS51677">
    <property type="entry name" value="NODB"/>
    <property type="match status" value="1"/>
</dbReference>
<evidence type="ECO:0000256" key="4">
    <source>
        <dbReference type="SAM" id="SignalP"/>
    </source>
</evidence>
<dbReference type="Pfam" id="PF01522">
    <property type="entry name" value="Polysacc_deac_1"/>
    <property type="match status" value="1"/>
</dbReference>
<dbReference type="GO" id="GO:0005975">
    <property type="term" value="P:carbohydrate metabolic process"/>
    <property type="evidence" value="ECO:0007669"/>
    <property type="project" value="InterPro"/>
</dbReference>
<dbReference type="EMBL" id="RKHG01000001">
    <property type="protein sequence ID" value="ROR55302.1"/>
    <property type="molecule type" value="Genomic_DNA"/>
</dbReference>
<feature type="region of interest" description="Disordered" evidence="3">
    <location>
        <begin position="29"/>
        <end position="73"/>
    </location>
</feature>
<dbReference type="Gene3D" id="3.20.20.370">
    <property type="entry name" value="Glycoside hydrolase/deacetylase"/>
    <property type="match status" value="1"/>
</dbReference>
<feature type="chain" id="PRO_5038459432" evidence="4">
    <location>
        <begin position="20"/>
        <end position="267"/>
    </location>
</feature>
<organism evidence="6 7">
    <name type="scientific">Luteococcus japonicus</name>
    <dbReference type="NCBI Taxonomy" id="33984"/>
    <lineage>
        <taxon>Bacteria</taxon>
        <taxon>Bacillati</taxon>
        <taxon>Actinomycetota</taxon>
        <taxon>Actinomycetes</taxon>
        <taxon>Propionibacteriales</taxon>
        <taxon>Propionibacteriaceae</taxon>
        <taxon>Luteococcus</taxon>
    </lineage>
</organism>
<dbReference type="InterPro" id="IPR050248">
    <property type="entry name" value="Polysacc_deacetylase_ArnD"/>
</dbReference>
<reference evidence="6 7" key="1">
    <citation type="submission" date="2018-11" db="EMBL/GenBank/DDBJ databases">
        <title>Sequencing the genomes of 1000 actinobacteria strains.</title>
        <authorList>
            <person name="Klenk H.-P."/>
        </authorList>
    </citation>
    <scope>NUCLEOTIDE SEQUENCE [LARGE SCALE GENOMIC DNA]</scope>
    <source>
        <strain evidence="6 7">DSM 10546</strain>
    </source>
</reference>
<dbReference type="RefSeq" id="WP_123576153.1">
    <property type="nucleotide sequence ID" value="NZ_RKHG01000001.1"/>
</dbReference>
<evidence type="ECO:0000313" key="6">
    <source>
        <dbReference type="EMBL" id="ROR55302.1"/>
    </source>
</evidence>
<accession>A0A3N1ZYT9</accession>
<dbReference type="Proteomes" id="UP000275749">
    <property type="component" value="Unassembled WGS sequence"/>
</dbReference>
<keyword evidence="2" id="KW-0378">Hydrolase</keyword>
<dbReference type="GO" id="GO:0016020">
    <property type="term" value="C:membrane"/>
    <property type="evidence" value="ECO:0007669"/>
    <property type="project" value="TreeGrafter"/>
</dbReference>
<proteinExistence type="predicted"/>
<evidence type="ECO:0000256" key="2">
    <source>
        <dbReference type="ARBA" id="ARBA00022801"/>
    </source>
</evidence>
<protein>
    <submittedName>
        <fullName evidence="6">Peptidoglycan/xylan/chitin deacetylase (PgdA/CDA1 family)</fullName>
    </submittedName>
</protein>
<evidence type="ECO:0000256" key="1">
    <source>
        <dbReference type="ARBA" id="ARBA00022723"/>
    </source>
</evidence>
<gene>
    <name evidence="6" type="ORF">EDD41_2565</name>
</gene>
<dbReference type="GO" id="GO:0046872">
    <property type="term" value="F:metal ion binding"/>
    <property type="evidence" value="ECO:0007669"/>
    <property type="project" value="UniProtKB-KW"/>
</dbReference>
<keyword evidence="1" id="KW-0479">Metal-binding</keyword>
<feature type="signal peptide" evidence="4">
    <location>
        <begin position="1"/>
        <end position="19"/>
    </location>
</feature>
<evidence type="ECO:0000259" key="5">
    <source>
        <dbReference type="PROSITE" id="PS51677"/>
    </source>
</evidence>
<dbReference type="SUPFAM" id="SSF88713">
    <property type="entry name" value="Glycoside hydrolase/deacetylase"/>
    <property type="match status" value="1"/>
</dbReference>
<comment type="caution">
    <text evidence="6">The sequence shown here is derived from an EMBL/GenBank/DDBJ whole genome shotgun (WGS) entry which is preliminary data.</text>
</comment>
<dbReference type="AlphaFoldDB" id="A0A3N1ZYT9"/>
<keyword evidence="4" id="KW-0732">Signal</keyword>